<dbReference type="PANTHER" id="PTHR38009:SF1">
    <property type="entry name" value="CONSERVED HYPOTHETICAL PHAGE TAIL PROTEIN"/>
    <property type="match status" value="1"/>
</dbReference>
<dbReference type="PANTHER" id="PTHR38009">
    <property type="entry name" value="CONSERVED HYPOTHETICAL PHAGE TAIL PROTEIN"/>
    <property type="match status" value="1"/>
</dbReference>
<dbReference type="Proteomes" id="UP000249794">
    <property type="component" value="Unassembled WGS sequence"/>
</dbReference>
<name>A0A2W4X9P4_9CYAN</name>
<comment type="caution">
    <text evidence="1">The sequence shown here is derived from an EMBL/GenBank/DDBJ whole genome shotgun (WGS) entry which is preliminary data.</text>
</comment>
<accession>A0A2W4X9P4</accession>
<sequence>MPPLMGGYSLLNAHTNVPNVRLDPYMAYNFVVELSGLITGGFSEISGLESEVEVEEYREGGVNGYVHQFPSQVKHPNLVLSRGLVDGDVMWDWYWLTAQGRPLLLNGTVMLLDSQRLPVMWWTFKDAYPVKWVGPTFDASSDTQVGVEQIELVHRGIVKPALSQALSAVRAGLAIAASPSGINGL</sequence>
<gene>
    <name evidence="1" type="ORF">DCF15_12545</name>
</gene>
<dbReference type="InterPro" id="IPR011747">
    <property type="entry name" value="CHP02241"/>
</dbReference>
<dbReference type="NCBIfam" id="TIGR02241">
    <property type="entry name" value="conserved hypothetical phage tail region protein"/>
    <property type="match status" value="1"/>
</dbReference>
<dbReference type="InterPro" id="IPR010667">
    <property type="entry name" value="Phage_T4_Gp19"/>
</dbReference>
<proteinExistence type="predicted"/>
<evidence type="ECO:0000313" key="2">
    <source>
        <dbReference type="Proteomes" id="UP000249794"/>
    </source>
</evidence>
<dbReference type="EMBL" id="QBMP01000126">
    <property type="protein sequence ID" value="PZO53766.1"/>
    <property type="molecule type" value="Genomic_DNA"/>
</dbReference>
<organism evidence="1 2">
    <name type="scientific">Phormidesmis priestleyi</name>
    <dbReference type="NCBI Taxonomy" id="268141"/>
    <lineage>
        <taxon>Bacteria</taxon>
        <taxon>Bacillati</taxon>
        <taxon>Cyanobacteriota</taxon>
        <taxon>Cyanophyceae</taxon>
        <taxon>Leptolyngbyales</taxon>
        <taxon>Leptolyngbyaceae</taxon>
        <taxon>Phormidesmis</taxon>
    </lineage>
</organism>
<reference evidence="1 2" key="2">
    <citation type="submission" date="2018-06" db="EMBL/GenBank/DDBJ databases">
        <title>Metagenomic assembly of (sub)arctic Cyanobacteria and their associated microbiome from non-axenic cultures.</title>
        <authorList>
            <person name="Baurain D."/>
        </authorList>
    </citation>
    <scope>NUCLEOTIDE SEQUENCE [LARGE SCALE GENOMIC DNA]</scope>
    <source>
        <strain evidence="1">ULC027bin1</strain>
    </source>
</reference>
<dbReference type="Pfam" id="PF06841">
    <property type="entry name" value="Phage_T4_gp19"/>
    <property type="match status" value="1"/>
</dbReference>
<reference evidence="2" key="1">
    <citation type="submission" date="2018-04" db="EMBL/GenBank/DDBJ databases">
        <authorList>
            <person name="Cornet L."/>
        </authorList>
    </citation>
    <scope>NUCLEOTIDE SEQUENCE [LARGE SCALE GENOMIC DNA]</scope>
</reference>
<dbReference type="AlphaFoldDB" id="A0A2W4X9P4"/>
<evidence type="ECO:0000313" key="1">
    <source>
        <dbReference type="EMBL" id="PZO53766.1"/>
    </source>
</evidence>
<dbReference type="GO" id="GO:0005198">
    <property type="term" value="F:structural molecule activity"/>
    <property type="evidence" value="ECO:0007669"/>
    <property type="project" value="InterPro"/>
</dbReference>
<protein>
    <submittedName>
        <fullName evidence="1">Phage tail protein</fullName>
    </submittedName>
</protein>